<name>A0A0D0N054_PSEFL</name>
<dbReference type="PROSITE" id="PS51459">
    <property type="entry name" value="FIDO"/>
    <property type="match status" value="1"/>
</dbReference>
<dbReference type="PANTHER" id="PTHR39560">
    <property type="entry name" value="PROTEIN ADENYLYLTRANSFERASE FIC-RELATED"/>
    <property type="match status" value="1"/>
</dbReference>
<dbReference type="SUPFAM" id="SSF140931">
    <property type="entry name" value="Fic-like"/>
    <property type="match status" value="1"/>
</dbReference>
<dbReference type="InterPro" id="IPR036597">
    <property type="entry name" value="Fido-like_dom_sf"/>
</dbReference>
<reference evidence="9 10" key="1">
    <citation type="submission" date="2015-01" db="EMBL/GenBank/DDBJ databases">
        <title>Draft Genome Sequence of the Biocontrol and Plant Growth-Promoting Rhizobacteria (PGPR) Pseudomonas fluorescens UM270.</title>
        <authorList>
            <person name="Hernandez-Salmeron J.E."/>
            <person name="Santoyo G."/>
            <person name="Moreno-Hagelsieb G."/>
            <person name="Hernandez-Leon R."/>
        </authorList>
    </citation>
    <scope>NUCLEOTIDE SEQUENCE [LARGE SCALE GENOMIC DNA]</scope>
    <source>
        <strain evidence="9 10">UM270</strain>
    </source>
</reference>
<evidence type="ECO:0000256" key="5">
    <source>
        <dbReference type="ARBA" id="ARBA00034531"/>
    </source>
</evidence>
<proteinExistence type="predicted"/>
<dbReference type="EMBL" id="JXNZ01000002">
    <property type="protein sequence ID" value="KIQ61425.1"/>
    <property type="molecule type" value="Genomic_DNA"/>
</dbReference>
<dbReference type="InterPro" id="IPR003812">
    <property type="entry name" value="Fido"/>
</dbReference>
<evidence type="ECO:0000259" key="8">
    <source>
        <dbReference type="PROSITE" id="PS51459"/>
    </source>
</evidence>
<accession>A0A0D0N054</accession>
<sequence>MPDKYGVGEDAYCYPGSTILRNKLDIRDESTLSEAEQQLSAIAADNVEFSPPPYSLGYLQGIHQVLFCDLYEWAGQLRTVGMAKQDTRFCQPSFMEAQAGKIFKGMAAQNWFEGMGRADLINAVAEAYSEINVIHPFREGNGRAQRILFEHLIMNAGFEISWWGIEKEQWIDANIAAYHCMLEPMQHVFEKCIGSPIRP</sequence>
<comment type="catalytic activity">
    <reaction evidence="7">
        <text>L-tyrosyl-[protein] + ATP = O-(5'-adenylyl)-L-tyrosyl-[protein] + diphosphate</text>
        <dbReference type="Rhea" id="RHEA:54288"/>
        <dbReference type="Rhea" id="RHEA-COMP:10136"/>
        <dbReference type="Rhea" id="RHEA-COMP:13846"/>
        <dbReference type="ChEBI" id="CHEBI:30616"/>
        <dbReference type="ChEBI" id="CHEBI:33019"/>
        <dbReference type="ChEBI" id="CHEBI:46858"/>
        <dbReference type="ChEBI" id="CHEBI:83624"/>
        <dbReference type="EC" id="2.7.7.108"/>
    </reaction>
</comment>
<gene>
    <name evidence="9" type="ORF">RL74_00435</name>
</gene>
<evidence type="ECO:0000256" key="4">
    <source>
        <dbReference type="ARBA" id="ARBA00022840"/>
    </source>
</evidence>
<keyword evidence="4" id="KW-0067">ATP-binding</keyword>
<evidence type="ECO:0000256" key="6">
    <source>
        <dbReference type="ARBA" id="ARBA00047939"/>
    </source>
</evidence>
<dbReference type="PATRIC" id="fig|294.124.peg.89"/>
<evidence type="ECO:0000256" key="3">
    <source>
        <dbReference type="ARBA" id="ARBA00022741"/>
    </source>
</evidence>
<dbReference type="GO" id="GO:0051301">
    <property type="term" value="P:cell division"/>
    <property type="evidence" value="ECO:0007669"/>
    <property type="project" value="UniProtKB-KW"/>
</dbReference>
<evidence type="ECO:0000256" key="7">
    <source>
        <dbReference type="ARBA" id="ARBA00048696"/>
    </source>
</evidence>
<comment type="catalytic activity">
    <reaction evidence="6">
        <text>L-threonyl-[protein] + ATP = 3-O-(5'-adenylyl)-L-threonyl-[protein] + diphosphate</text>
        <dbReference type="Rhea" id="RHEA:54292"/>
        <dbReference type="Rhea" id="RHEA-COMP:11060"/>
        <dbReference type="Rhea" id="RHEA-COMP:13847"/>
        <dbReference type="ChEBI" id="CHEBI:30013"/>
        <dbReference type="ChEBI" id="CHEBI:30616"/>
        <dbReference type="ChEBI" id="CHEBI:33019"/>
        <dbReference type="ChEBI" id="CHEBI:138113"/>
        <dbReference type="EC" id="2.7.7.108"/>
    </reaction>
</comment>
<evidence type="ECO:0000313" key="10">
    <source>
        <dbReference type="Proteomes" id="UP000032101"/>
    </source>
</evidence>
<feature type="domain" description="Fido" evidence="8">
    <location>
        <begin position="54"/>
        <end position="191"/>
    </location>
</feature>
<keyword evidence="2" id="KW-0548">Nucleotidyltransferase</keyword>
<dbReference type="OrthoDB" id="9807853at2"/>
<protein>
    <recommendedName>
        <fullName evidence="5">protein adenylyltransferase</fullName>
        <ecNumber evidence="5">2.7.7.108</ecNumber>
    </recommendedName>
</protein>
<dbReference type="EC" id="2.7.7.108" evidence="5"/>
<organism evidence="9 10">
    <name type="scientific">Pseudomonas fluorescens</name>
    <dbReference type="NCBI Taxonomy" id="294"/>
    <lineage>
        <taxon>Bacteria</taxon>
        <taxon>Pseudomonadati</taxon>
        <taxon>Pseudomonadota</taxon>
        <taxon>Gammaproteobacteria</taxon>
        <taxon>Pseudomonadales</taxon>
        <taxon>Pseudomonadaceae</taxon>
        <taxon>Pseudomonas</taxon>
    </lineage>
</organism>
<keyword evidence="1" id="KW-0808">Transferase</keyword>
<evidence type="ECO:0000256" key="1">
    <source>
        <dbReference type="ARBA" id="ARBA00022679"/>
    </source>
</evidence>
<dbReference type="Pfam" id="PF02661">
    <property type="entry name" value="Fic"/>
    <property type="match status" value="1"/>
</dbReference>
<dbReference type="AlphaFoldDB" id="A0A0D0N054"/>
<dbReference type="NCBIfam" id="NF007672">
    <property type="entry name" value="PRK10347.1"/>
    <property type="match status" value="1"/>
</dbReference>
<dbReference type="Proteomes" id="UP000032101">
    <property type="component" value="Unassembled WGS sequence"/>
</dbReference>
<dbReference type="GO" id="GO:0051302">
    <property type="term" value="P:regulation of cell division"/>
    <property type="evidence" value="ECO:0007669"/>
    <property type="project" value="TreeGrafter"/>
</dbReference>
<keyword evidence="9" id="KW-0131">Cell cycle</keyword>
<dbReference type="PANTHER" id="PTHR39560:SF1">
    <property type="entry name" value="PROTEIN ADENYLYLTRANSFERASE FIC-RELATED"/>
    <property type="match status" value="1"/>
</dbReference>
<evidence type="ECO:0000256" key="2">
    <source>
        <dbReference type="ARBA" id="ARBA00022695"/>
    </source>
</evidence>
<dbReference type="GO" id="GO:0005524">
    <property type="term" value="F:ATP binding"/>
    <property type="evidence" value="ECO:0007669"/>
    <property type="project" value="UniProtKB-KW"/>
</dbReference>
<evidence type="ECO:0000313" key="9">
    <source>
        <dbReference type="EMBL" id="KIQ61425.1"/>
    </source>
</evidence>
<dbReference type="Gene3D" id="1.10.3290.10">
    <property type="entry name" value="Fido-like domain"/>
    <property type="match status" value="1"/>
</dbReference>
<comment type="caution">
    <text evidence="9">The sequence shown here is derived from an EMBL/GenBank/DDBJ whole genome shotgun (WGS) entry which is preliminary data.</text>
</comment>
<keyword evidence="9" id="KW-0132">Cell division</keyword>
<dbReference type="RefSeq" id="WP_042727861.1">
    <property type="nucleotide sequence ID" value="NZ_JXNZ01000002.1"/>
</dbReference>
<keyword evidence="3" id="KW-0547">Nucleotide-binding</keyword>
<dbReference type="GO" id="GO:0070733">
    <property type="term" value="F:AMPylase activity"/>
    <property type="evidence" value="ECO:0007669"/>
    <property type="project" value="UniProtKB-EC"/>
</dbReference>